<dbReference type="EMBL" id="BAABDL010000118">
    <property type="protein sequence ID" value="GAA4076213.1"/>
    <property type="molecule type" value="Genomic_DNA"/>
</dbReference>
<keyword evidence="4" id="KW-1185">Reference proteome</keyword>
<evidence type="ECO:0000313" key="3">
    <source>
        <dbReference type="EMBL" id="GAA4076213.1"/>
    </source>
</evidence>
<reference evidence="4" key="1">
    <citation type="journal article" date="2019" name="Int. J. Syst. Evol. Microbiol.">
        <title>The Global Catalogue of Microorganisms (GCM) 10K type strain sequencing project: providing services to taxonomists for standard genome sequencing and annotation.</title>
        <authorList>
            <consortium name="The Broad Institute Genomics Platform"/>
            <consortium name="The Broad Institute Genome Sequencing Center for Infectious Disease"/>
            <person name="Wu L."/>
            <person name="Ma J."/>
        </authorList>
    </citation>
    <scope>NUCLEOTIDE SEQUENCE [LARGE SCALE GENOMIC DNA]</scope>
    <source>
        <strain evidence="4">JCM 17250</strain>
    </source>
</reference>
<dbReference type="PANTHER" id="PTHR40027">
    <property type="entry name" value="CELL DIVISION PROTEIN DIVIC"/>
    <property type="match status" value="1"/>
</dbReference>
<evidence type="ECO:0000256" key="2">
    <source>
        <dbReference type="SAM" id="Phobius"/>
    </source>
</evidence>
<feature type="coiled-coil region" evidence="1">
    <location>
        <begin position="62"/>
        <end position="96"/>
    </location>
</feature>
<keyword evidence="1" id="KW-0175">Coiled coil</keyword>
<evidence type="ECO:0008006" key="5">
    <source>
        <dbReference type="Google" id="ProtNLM"/>
    </source>
</evidence>
<feature type="transmembrane region" description="Helical" evidence="2">
    <location>
        <begin position="37"/>
        <end position="56"/>
    </location>
</feature>
<proteinExistence type="predicted"/>
<organism evidence="3 4">
    <name type="scientific">Amphibacillus indicireducens</name>
    <dbReference type="NCBI Taxonomy" id="1076330"/>
    <lineage>
        <taxon>Bacteria</taxon>
        <taxon>Bacillati</taxon>
        <taxon>Bacillota</taxon>
        <taxon>Bacilli</taxon>
        <taxon>Bacillales</taxon>
        <taxon>Bacillaceae</taxon>
        <taxon>Amphibacillus</taxon>
    </lineage>
</organism>
<comment type="caution">
    <text evidence="3">The sequence shown here is derived from an EMBL/GenBank/DDBJ whole genome shotgun (WGS) entry which is preliminary data.</text>
</comment>
<keyword evidence="2" id="KW-0812">Transmembrane</keyword>
<keyword evidence="2" id="KW-0472">Membrane</keyword>
<dbReference type="Pfam" id="PF04977">
    <property type="entry name" value="DivIC"/>
    <property type="match status" value="1"/>
</dbReference>
<dbReference type="RefSeq" id="WP_344913014.1">
    <property type="nucleotide sequence ID" value="NZ_BAABDL010000118.1"/>
</dbReference>
<dbReference type="InterPro" id="IPR007060">
    <property type="entry name" value="FtsL/DivIC"/>
</dbReference>
<dbReference type="InterPro" id="IPR039076">
    <property type="entry name" value="DivIC"/>
</dbReference>
<dbReference type="PANTHER" id="PTHR40027:SF1">
    <property type="entry name" value="CELL DIVISION PROTEIN DIVIC"/>
    <property type="match status" value="1"/>
</dbReference>
<sequence>MPRNRSNVSRIDSPYMNQYDAHVERQRKRKRLLKRRLILFGAIVVISFFSLFTYHLSQRELYAEKKAQYELLQQQKQELITEESALTEEIKLLEDESYVLRIAKTNYFFTEEGEIVFKLLEEAPAY</sequence>
<protein>
    <recommendedName>
        <fullName evidence="5">Cell division protein DivIC</fullName>
    </recommendedName>
</protein>
<gene>
    <name evidence="3" type="ORF">GCM10022410_21360</name>
</gene>
<name>A0ABP7VXP7_9BACI</name>
<dbReference type="Proteomes" id="UP001501734">
    <property type="component" value="Unassembled WGS sequence"/>
</dbReference>
<keyword evidence="2" id="KW-1133">Transmembrane helix</keyword>
<evidence type="ECO:0000313" key="4">
    <source>
        <dbReference type="Proteomes" id="UP001501734"/>
    </source>
</evidence>
<evidence type="ECO:0000256" key="1">
    <source>
        <dbReference type="SAM" id="Coils"/>
    </source>
</evidence>
<accession>A0ABP7VXP7</accession>